<sequence length="495" mass="52776">MNRATQRWGLRRAACSAPVLALALAGCVTAPDVRGPALTSPEAALRSRAAVVAGEPALAEASVPSQWWDLFGDATLIALETEATESNLDLQSAAARIEESRARLGLADAARQPRLAADAGYTRSAISKHSPLAALGAPTRASDTWLLGLEAGWELDLWGRLRHQSESAEANLDASGYGKEAVRVSIAAEVAYTYLQLRGVQAQESVAEQNRQLADGLVRMAESRERYGVATRFDAAAARADVAGIDARLSQLHHKREALMNALALLLGKPPRELDERLATAALPAMPKRLPVGIPSELARQRPDILQADARLRAAIADIGAAEADFYPRISLTGSAGVQAFDFSDLGSWASRRYAFGPTLYLPIFEGGRLKSNLALSEARHRLAAIAYQQTVLRAWHEVDDALGAYASELRRHAQLQLALEQNQTALAVAQRAYQQGTADFTAVLVAQRSLLASHAELIDCSTASALSVVGLYRALGGGWSAQLRTDAAPVGSAS</sequence>
<dbReference type="Gene3D" id="2.20.200.10">
    <property type="entry name" value="Outer membrane efflux proteins (OEP)"/>
    <property type="match status" value="1"/>
</dbReference>
<evidence type="ECO:0000313" key="3">
    <source>
        <dbReference type="EMBL" id="CUV10896.1"/>
    </source>
</evidence>
<organism evidence="3">
    <name type="scientific">Ralstonia solanacearum</name>
    <name type="common">Pseudomonas solanacearum</name>
    <dbReference type="NCBI Taxonomy" id="305"/>
    <lineage>
        <taxon>Bacteria</taxon>
        <taxon>Pseudomonadati</taxon>
        <taxon>Pseudomonadota</taxon>
        <taxon>Betaproteobacteria</taxon>
        <taxon>Burkholderiales</taxon>
        <taxon>Burkholderiaceae</taxon>
        <taxon>Ralstonia</taxon>
        <taxon>Ralstonia solanacearum species complex</taxon>
    </lineage>
</organism>
<dbReference type="PROSITE" id="PS51257">
    <property type="entry name" value="PROKAR_LIPOPROTEIN"/>
    <property type="match status" value="1"/>
</dbReference>
<dbReference type="PATRIC" id="fig|305.106.peg.2324"/>
<dbReference type="SUPFAM" id="SSF56954">
    <property type="entry name" value="Outer membrane efflux proteins (OEP)"/>
    <property type="match status" value="1"/>
</dbReference>
<feature type="signal peptide" evidence="2">
    <location>
        <begin position="1"/>
        <end position="30"/>
    </location>
</feature>
<dbReference type="Pfam" id="PF02321">
    <property type="entry name" value="OEP"/>
    <property type="match status" value="2"/>
</dbReference>
<protein>
    <submittedName>
        <fullName evidence="3">Multidrug resistance efflux pump protein</fullName>
    </submittedName>
</protein>
<name>A0A0S4TL99_RALSL</name>
<evidence type="ECO:0000256" key="1">
    <source>
        <dbReference type="ARBA" id="ARBA00007613"/>
    </source>
</evidence>
<feature type="chain" id="PRO_5013418592" evidence="2">
    <location>
        <begin position="31"/>
        <end position="495"/>
    </location>
</feature>
<dbReference type="PANTHER" id="PTHR30203">
    <property type="entry name" value="OUTER MEMBRANE CATION EFFLUX PROTEIN"/>
    <property type="match status" value="1"/>
</dbReference>
<dbReference type="InterPro" id="IPR003423">
    <property type="entry name" value="OMP_efflux"/>
</dbReference>
<dbReference type="AlphaFoldDB" id="A0A0S4TL99"/>
<dbReference type="EMBL" id="LN899819">
    <property type="protein sequence ID" value="CUV10896.1"/>
    <property type="molecule type" value="Genomic_DNA"/>
</dbReference>
<dbReference type="InterPro" id="IPR010131">
    <property type="entry name" value="MdtP/NodT-like"/>
</dbReference>
<gene>
    <name evidence="3" type="ORF">RUN39_v1_20038</name>
</gene>
<dbReference type="GO" id="GO:0015562">
    <property type="term" value="F:efflux transmembrane transporter activity"/>
    <property type="evidence" value="ECO:0007669"/>
    <property type="project" value="InterPro"/>
</dbReference>
<dbReference type="NCBIfam" id="TIGR01845">
    <property type="entry name" value="outer_NodT"/>
    <property type="match status" value="1"/>
</dbReference>
<keyword evidence="2" id="KW-1134">Transmembrane beta strand</keyword>
<keyword evidence="2" id="KW-0564">Palmitate</keyword>
<accession>A0A0S4TL99</accession>
<evidence type="ECO:0000256" key="2">
    <source>
        <dbReference type="RuleBase" id="RU362097"/>
    </source>
</evidence>
<comment type="similarity">
    <text evidence="1 2">Belongs to the outer membrane factor (OMF) (TC 1.B.17) family.</text>
</comment>
<keyword evidence="2" id="KW-0732">Signal</keyword>
<keyword evidence="2" id="KW-0812">Transmembrane</keyword>
<dbReference type="Gene3D" id="1.20.1600.10">
    <property type="entry name" value="Outer membrane efflux proteins (OEP)"/>
    <property type="match status" value="1"/>
</dbReference>
<keyword evidence="2" id="KW-0449">Lipoprotein</keyword>
<dbReference type="PANTHER" id="PTHR30203:SF25">
    <property type="entry name" value="OUTER MEMBRANE PROTEIN-RELATED"/>
    <property type="match status" value="1"/>
</dbReference>
<proteinExistence type="inferred from homology"/>
<reference evidence="3" key="1">
    <citation type="submission" date="2015-10" db="EMBL/GenBank/DDBJ databases">
        <authorList>
            <person name="Gilbert D.G."/>
        </authorList>
    </citation>
    <scope>NUCLEOTIDE SEQUENCE</scope>
    <source>
        <strain evidence="3">Phyl III-seqv23</strain>
    </source>
</reference>
<keyword evidence="2" id="KW-0472">Membrane</keyword>
<dbReference type="GO" id="GO:0005886">
    <property type="term" value="C:plasma membrane"/>
    <property type="evidence" value="ECO:0007669"/>
    <property type="project" value="UniProtKB-SubCell"/>
</dbReference>
<comment type="subcellular location">
    <subcellularLocation>
        <location evidence="2">Cell membrane</location>
        <topology evidence="2">Lipid-anchor</topology>
    </subcellularLocation>
</comment>